<dbReference type="OrthoDB" id="5594999at2759"/>
<dbReference type="SUPFAM" id="SSF50978">
    <property type="entry name" value="WD40 repeat-like"/>
    <property type="match status" value="3"/>
</dbReference>
<dbReference type="GO" id="GO:0030488">
    <property type="term" value="P:tRNA methylation"/>
    <property type="evidence" value="ECO:0007669"/>
    <property type="project" value="TreeGrafter"/>
</dbReference>
<keyword evidence="3 8" id="KW-0853">WD repeat</keyword>
<keyword evidence="5" id="KW-0677">Repeat</keyword>
<evidence type="ECO:0000256" key="6">
    <source>
        <dbReference type="ARBA" id="ARBA00038255"/>
    </source>
</evidence>
<dbReference type="PANTHER" id="PTHR14344">
    <property type="entry name" value="WD REPEAT PROTEIN"/>
    <property type="match status" value="1"/>
</dbReference>
<keyword evidence="4" id="KW-0819">tRNA processing</keyword>
<evidence type="ECO:0000313" key="9">
    <source>
        <dbReference type="EMBL" id="ESO81945.1"/>
    </source>
</evidence>
<dbReference type="SUPFAM" id="SSF69322">
    <property type="entry name" value="Tricorn protease domain 2"/>
    <property type="match status" value="1"/>
</dbReference>
<dbReference type="InterPro" id="IPR015943">
    <property type="entry name" value="WD40/YVTN_repeat-like_dom_sf"/>
</dbReference>
<comment type="subcellular location">
    <subcellularLocation>
        <location evidence="1">Cytoplasm</location>
    </subcellularLocation>
</comment>
<dbReference type="RefSeq" id="XP_009067388.1">
    <property type="nucleotide sequence ID" value="XM_009069140.1"/>
</dbReference>
<dbReference type="AlphaFoldDB" id="V3ZI09"/>
<dbReference type="CTD" id="20241420"/>
<dbReference type="InterPro" id="IPR051973">
    <property type="entry name" value="tRNA_Anticodon_Mtase-Reg"/>
</dbReference>
<dbReference type="Gene3D" id="2.130.10.10">
    <property type="entry name" value="YVTN repeat-like/Quinoprotein amine dehydrogenase"/>
    <property type="match status" value="4"/>
</dbReference>
<dbReference type="PANTHER" id="PTHR14344:SF3">
    <property type="entry name" value="WD REPEAT-CONTAINING PROTEIN 6"/>
    <property type="match status" value="1"/>
</dbReference>
<feature type="repeat" description="WD" evidence="8">
    <location>
        <begin position="204"/>
        <end position="245"/>
    </location>
</feature>
<evidence type="ECO:0000256" key="3">
    <source>
        <dbReference type="ARBA" id="ARBA00022574"/>
    </source>
</evidence>
<evidence type="ECO:0000313" key="10">
    <source>
        <dbReference type="Proteomes" id="UP000030746"/>
    </source>
</evidence>
<dbReference type="SMART" id="SM00320">
    <property type="entry name" value="WD40"/>
    <property type="match status" value="11"/>
</dbReference>
<evidence type="ECO:0000256" key="5">
    <source>
        <dbReference type="ARBA" id="ARBA00022737"/>
    </source>
</evidence>
<dbReference type="KEGG" id="lgi:LOTGIDRAFT_170485"/>
<dbReference type="GeneID" id="20241420"/>
<dbReference type="Proteomes" id="UP000030746">
    <property type="component" value="Unassembled WGS sequence"/>
</dbReference>
<organism evidence="9 10">
    <name type="scientific">Lottia gigantea</name>
    <name type="common">Giant owl limpet</name>
    <dbReference type="NCBI Taxonomy" id="225164"/>
    <lineage>
        <taxon>Eukaryota</taxon>
        <taxon>Metazoa</taxon>
        <taxon>Spiralia</taxon>
        <taxon>Lophotrochozoa</taxon>
        <taxon>Mollusca</taxon>
        <taxon>Gastropoda</taxon>
        <taxon>Patellogastropoda</taxon>
        <taxon>Lottioidea</taxon>
        <taxon>Lottiidae</taxon>
        <taxon>Lottia</taxon>
    </lineage>
</organism>
<dbReference type="PROSITE" id="PS50294">
    <property type="entry name" value="WD_REPEATS_REGION"/>
    <property type="match status" value="1"/>
</dbReference>
<protein>
    <recommendedName>
        <fullName evidence="7">tRNA (34-2'-O)-methyltransferase regulator WDR6</fullName>
    </recommendedName>
</protein>
<evidence type="ECO:0000256" key="4">
    <source>
        <dbReference type="ARBA" id="ARBA00022694"/>
    </source>
</evidence>
<keyword evidence="2" id="KW-0963">Cytoplasm</keyword>
<feature type="repeat" description="WD" evidence="8">
    <location>
        <begin position="317"/>
        <end position="339"/>
    </location>
</feature>
<comment type="similarity">
    <text evidence="6">Belongs to the WD repeat WDR6 family.</text>
</comment>
<dbReference type="EMBL" id="KB204089">
    <property type="protein sequence ID" value="ESO81945.1"/>
    <property type="molecule type" value="Genomic_DNA"/>
</dbReference>
<accession>V3ZI09</accession>
<evidence type="ECO:0000256" key="7">
    <source>
        <dbReference type="ARBA" id="ARBA00040154"/>
    </source>
</evidence>
<dbReference type="HOGENOM" id="CLU_002615_0_1_1"/>
<dbReference type="Pfam" id="PF00400">
    <property type="entry name" value="WD40"/>
    <property type="match status" value="4"/>
</dbReference>
<evidence type="ECO:0000256" key="8">
    <source>
        <dbReference type="PROSITE-ProRule" id="PRU00221"/>
    </source>
</evidence>
<evidence type="ECO:0000256" key="2">
    <source>
        <dbReference type="ARBA" id="ARBA00022490"/>
    </source>
</evidence>
<dbReference type="InterPro" id="IPR001680">
    <property type="entry name" value="WD40_rpt"/>
</dbReference>
<dbReference type="InterPro" id="IPR036322">
    <property type="entry name" value="WD40_repeat_dom_sf"/>
</dbReference>
<dbReference type="GO" id="GO:0005737">
    <property type="term" value="C:cytoplasm"/>
    <property type="evidence" value="ECO:0007669"/>
    <property type="project" value="UniProtKB-SubCell"/>
</dbReference>
<reference evidence="9 10" key="1">
    <citation type="journal article" date="2013" name="Nature">
        <title>Insights into bilaterian evolution from three spiralian genomes.</title>
        <authorList>
            <person name="Simakov O."/>
            <person name="Marletaz F."/>
            <person name="Cho S.J."/>
            <person name="Edsinger-Gonzales E."/>
            <person name="Havlak P."/>
            <person name="Hellsten U."/>
            <person name="Kuo D.H."/>
            <person name="Larsson T."/>
            <person name="Lv J."/>
            <person name="Arendt D."/>
            <person name="Savage R."/>
            <person name="Osoegawa K."/>
            <person name="de Jong P."/>
            <person name="Grimwood J."/>
            <person name="Chapman J.A."/>
            <person name="Shapiro H."/>
            <person name="Aerts A."/>
            <person name="Otillar R.P."/>
            <person name="Terry A.Y."/>
            <person name="Boore J.L."/>
            <person name="Grigoriev I.V."/>
            <person name="Lindberg D.R."/>
            <person name="Seaver E.C."/>
            <person name="Weisblat D.A."/>
            <person name="Putnam N.H."/>
            <person name="Rokhsar D.S."/>
        </authorList>
    </citation>
    <scope>NUCLEOTIDE SEQUENCE [LARGE SCALE GENOMIC DNA]</scope>
</reference>
<dbReference type="OMA" id="IIVWSCF"/>
<proteinExistence type="inferred from homology"/>
<sequence>MAHNKIVTLDFETGPVTALSIISENLVLAGICGNLHVYDITKQKLIHIEYDLLNKQKIHGIKKDERERKDKSSIQVMIHGGKGLQILSVNETKGQFTGLSKLNSYEEFNDWIWDVIWLESSTIAMVTAHNVILLFDWSAQSILHQSFSSNFKDFLMSIRYSAHFIGTEWNNLILAAGTVFNQIVLWSPTGQADSQGHQKVIHRLEGHQGVIFSINYRKEYQLLATASDDRSIRLWKFKFETKPETASDWMSMSSAPLHTLYGHSARVWSAYLLHDSIISVGEDSTCCVWNYDGEVLNRFKGHKGKSIWSIDCTDDIIVTGGGDNSIRLWKINNTVSTDNNQQLVLSVPDDIKNSKEDIPRSVVLKNYDTAIIMTNSGSLCQYDINKKVWKLIYHNASFKSYSLLVTSPDKKLTAAGNIEGDILIVLNDEYICKRYFNGKVYGMIWIDSVHLLTTGPAGQILLLEVQQNDTNSEVAIRMNIKGEYILPPCKQRWVSAGLIVSDDLSDVVLVCGDRGGTVHHYRQSRSKTPIQSFPKIHGKAGVTSIIYRDSKILTAGRDGQYRIWLLDTDKIQLLNSHKVLKNLEWIDRLVLTGNNQLHVYGFHSTNFVIWSEVDNQLLLEIKCGGGHRSWDCKVNSDDNARFLYIKNGDVILHNTSLLSNQVVLKPALHGREVCDVKYIESININGDLYHLIVTTSEDTDIIISQLKVPKAKSSELWPLQTLQGHLSSVRTVTLNNLPSTSDRRQYLLFTGGGRAQIEIWKLTVCRNTDSSSMVCFNVEHEHLSSCFLGNLENKKGFKPWKKKHVNPDPETRILCLTSFCGMDIDQAYPASVHFVTAACSDGFVRLFCFNAETKTMELMEQSDFHNNCVLKTHHFIHKSPKGSQIFLLSGATEGVVAFWNVTKLCLDILNLYRSNCDTLNCNQNEVKNSKCDLISSDSETDDSCSSTTSKNLCFPTKIKHIQVKNENISEADVKDWQPCFKLKCHQSGINSLDTYKIDKNKYVIASGGDDNCLSVSMVSLDNTDNTGSFTLVKSGQNINTHSAQITDDTGSFTLVKSGQNINTHSAQITDNTGSFTLVKSGQNINTHSAQITGIRILSEDKIVTVSVDQRLNLWQLNDSLSSKDIQIDYLDCRFINISDIANLDIRLESSGRRLYYSVCGVGLAFGEIVIPSTELTL</sequence>
<dbReference type="STRING" id="225164.V3ZI09"/>
<evidence type="ECO:0000256" key="1">
    <source>
        <dbReference type="ARBA" id="ARBA00004496"/>
    </source>
</evidence>
<name>V3ZI09_LOTGI</name>
<keyword evidence="10" id="KW-1185">Reference proteome</keyword>
<gene>
    <name evidence="9" type="ORF">LOTGIDRAFT_170485</name>
</gene>
<dbReference type="PROSITE" id="PS50082">
    <property type="entry name" value="WD_REPEATS_2"/>
    <property type="match status" value="2"/>
</dbReference>